<dbReference type="Proteomes" id="UP000476332">
    <property type="component" value="Unassembled WGS sequence"/>
</dbReference>
<name>A0A6L9MC36_9HYPH</name>
<dbReference type="SMART" id="SM00450">
    <property type="entry name" value="RHOD"/>
    <property type="match status" value="2"/>
</dbReference>
<feature type="domain" description="Rhodanese" evidence="2">
    <location>
        <begin position="152"/>
        <end position="264"/>
    </location>
</feature>
<dbReference type="InterPro" id="IPR001763">
    <property type="entry name" value="Rhodanese-like_dom"/>
</dbReference>
<dbReference type="SUPFAM" id="SSF52821">
    <property type="entry name" value="Rhodanese/Cell cycle control phosphatase"/>
    <property type="match status" value="2"/>
</dbReference>
<dbReference type="InterPro" id="IPR051126">
    <property type="entry name" value="Thiosulfate_sulfurtransferase"/>
</dbReference>
<comment type="caution">
    <text evidence="3">The sequence shown here is derived from an EMBL/GenBank/DDBJ whole genome shotgun (WGS) entry which is preliminary data.</text>
</comment>
<dbReference type="Pfam" id="PF00581">
    <property type="entry name" value="Rhodanese"/>
    <property type="match status" value="2"/>
</dbReference>
<dbReference type="EMBL" id="JAAAMJ010000001">
    <property type="protein sequence ID" value="NDV85363.1"/>
    <property type="molecule type" value="Genomic_DNA"/>
</dbReference>
<dbReference type="PROSITE" id="PS50206">
    <property type="entry name" value="RHODANESE_3"/>
    <property type="match status" value="2"/>
</dbReference>
<evidence type="ECO:0000259" key="2">
    <source>
        <dbReference type="PROSITE" id="PS50206"/>
    </source>
</evidence>
<protein>
    <submittedName>
        <fullName evidence="3">Rhodanese family protein</fullName>
    </submittedName>
</protein>
<dbReference type="InterPro" id="IPR036873">
    <property type="entry name" value="Rhodanese-like_dom_sf"/>
</dbReference>
<reference evidence="3 4" key="1">
    <citation type="submission" date="2020-01" db="EMBL/GenBank/DDBJ databases">
        <title>Genomes of bacteria type strains.</title>
        <authorList>
            <person name="Chen J."/>
            <person name="Zhu S."/>
            <person name="Chen J."/>
        </authorList>
    </citation>
    <scope>NUCLEOTIDE SEQUENCE [LARGE SCALE GENOMIC DNA]</scope>
    <source>
        <strain evidence="3 4">KCTC 52919</strain>
    </source>
</reference>
<dbReference type="PANTHER" id="PTHR43855:SF1">
    <property type="entry name" value="THIOSULFATE SULFURTRANSFERASE"/>
    <property type="match status" value="1"/>
</dbReference>
<evidence type="ECO:0000313" key="4">
    <source>
        <dbReference type="Proteomes" id="UP000476332"/>
    </source>
</evidence>
<proteinExistence type="predicted"/>
<evidence type="ECO:0000313" key="3">
    <source>
        <dbReference type="EMBL" id="NDV85363.1"/>
    </source>
</evidence>
<keyword evidence="4" id="KW-1185">Reference proteome</keyword>
<dbReference type="Gene3D" id="3.40.250.10">
    <property type="entry name" value="Rhodanese-like domain"/>
    <property type="match status" value="2"/>
</dbReference>
<dbReference type="PANTHER" id="PTHR43855">
    <property type="entry name" value="THIOSULFATE SULFURTRANSFERASE"/>
    <property type="match status" value="1"/>
</dbReference>
<evidence type="ECO:0000256" key="1">
    <source>
        <dbReference type="ARBA" id="ARBA00022737"/>
    </source>
</evidence>
<feature type="domain" description="Rhodanese" evidence="2">
    <location>
        <begin position="13"/>
        <end position="119"/>
    </location>
</feature>
<accession>A0A6L9MC36</accession>
<keyword evidence="1" id="KW-0677">Repeat</keyword>
<organism evidence="3 4">
    <name type="scientific">Aurantimonas aggregata</name>
    <dbReference type="NCBI Taxonomy" id="2047720"/>
    <lineage>
        <taxon>Bacteria</taxon>
        <taxon>Pseudomonadati</taxon>
        <taxon>Pseudomonadota</taxon>
        <taxon>Alphaproteobacteria</taxon>
        <taxon>Hyphomicrobiales</taxon>
        <taxon>Aurantimonadaceae</taxon>
        <taxon>Aurantimonas</taxon>
    </lineage>
</organism>
<dbReference type="RefSeq" id="WP_163042099.1">
    <property type="nucleotide sequence ID" value="NZ_JAAAMJ010000001.1"/>
</dbReference>
<dbReference type="AlphaFoldDB" id="A0A6L9MC36"/>
<sequence>MSRENLIEAEALDQSVWLVLDVRDEADYRAGHWPGAVLVPLRDWEMAGKQAETGLANTAHWDTLIGELGIDGDRPVAVYDEGRMTEAARVWFILRHFGVTASVVDGGWRVIRSRPGFQPDDTVTEPRSVPFQGKRGVGPVGLVTRDDVKAALGTQTRILDARTADEFDGVDMRGNARGGHLPDARRVGHADLLQPDGRLKSAVDIKTILEESGFQPGDRIITHCDGGGRAALAVLAAVEAGYVKVDAYYLSFSDWSKDEACPIASERQSASSD</sequence>
<gene>
    <name evidence="3" type="ORF">GTW51_01465</name>
</gene>